<sequence length="98" mass="11216">MGYQDTSFWNDENELRCLIIFKKLQAEKFPRGKQMKYCQEMEKTTGLEATNISAKVSNYTVAGINNPSNASTNTIKCFKQYGKLSIKELENIINNLPK</sequence>
<dbReference type="AlphaFoldDB" id="A0A444J2H0"/>
<evidence type="ECO:0000313" key="1">
    <source>
        <dbReference type="EMBL" id="RWX47212.1"/>
    </source>
</evidence>
<organism evidence="1 2">
    <name type="scientific">Candidatus Electrothrix aarhusensis</name>
    <dbReference type="NCBI Taxonomy" id="1859131"/>
    <lineage>
        <taxon>Bacteria</taxon>
        <taxon>Pseudomonadati</taxon>
        <taxon>Thermodesulfobacteriota</taxon>
        <taxon>Desulfobulbia</taxon>
        <taxon>Desulfobulbales</taxon>
        <taxon>Desulfobulbaceae</taxon>
        <taxon>Candidatus Electrothrix</taxon>
    </lineage>
</organism>
<proteinExistence type="predicted"/>
<gene>
    <name evidence="1" type="ORF">H206_03862</name>
</gene>
<comment type="caution">
    <text evidence="1">The sequence shown here is derived from an EMBL/GenBank/DDBJ whole genome shotgun (WGS) entry which is preliminary data.</text>
</comment>
<dbReference type="Proteomes" id="UP000287853">
    <property type="component" value="Unassembled WGS sequence"/>
</dbReference>
<keyword evidence="2" id="KW-1185">Reference proteome</keyword>
<protein>
    <submittedName>
        <fullName evidence="1">Uncharacterized protein</fullName>
    </submittedName>
</protein>
<dbReference type="EMBL" id="MTKO01000040">
    <property type="protein sequence ID" value="RWX47212.1"/>
    <property type="molecule type" value="Genomic_DNA"/>
</dbReference>
<reference evidence="1 2" key="1">
    <citation type="submission" date="2017-01" db="EMBL/GenBank/DDBJ databases">
        <title>The cable genome- insights into the physiology and evolution of filamentous bacteria capable of sulfide oxidation via long distance electron transfer.</title>
        <authorList>
            <person name="Schreiber L."/>
            <person name="Bjerg J.T."/>
            <person name="Boggild A."/>
            <person name="Van De Vossenberg J."/>
            <person name="Meysman F."/>
            <person name="Nielsen L.P."/>
            <person name="Schramm A."/>
            <person name="Kjeldsen K.U."/>
        </authorList>
    </citation>
    <scope>NUCLEOTIDE SEQUENCE [LARGE SCALE GENOMIC DNA]</scope>
    <source>
        <strain evidence="1">MCF</strain>
    </source>
</reference>
<accession>A0A444J2H0</accession>
<evidence type="ECO:0000313" key="2">
    <source>
        <dbReference type="Proteomes" id="UP000287853"/>
    </source>
</evidence>
<name>A0A444J2H0_9BACT</name>